<sequence length="440" mass="47592">MTMRFSSPPSPTSLSRRALLGGAAAFGGATLLSGCIGTGPGTSAPPTGGPTGGPATLQIAFSEPKTRDALLETIKDYDGPAPTVNAVATEQFRAQLSTYLTSANPPDVIGWLAGSVARDYASKGLLLDVSDLWTGDGACAKYSESLRALCSDENGKQIFVPTSYYWWSIFHKKSAFQKWGITEPPKVWDDFIALCDDLKGRGVYPLTNGIGSTPWMASGWFDYLNLRVNGAQFHRDLLAGKFPFTDERVAAVLERYKQLIPYFDPNMRSYSVQEAVTPLVQDKAAMYLTGAFIVVSVPKDQVDDIDFFSVPTIDPAVPSAEEAPTDGYMGSAKAPNVDQAKKLMSFLASPDAQQKNIQLSGSANLPTSPDVDTSGFSPMVQKGIKLLNETKEITQFFNRDSSDALQLTADAALTKFLDDPSDIKGTLEDWQKAAERVFKQ</sequence>
<evidence type="ECO:0000313" key="3">
    <source>
        <dbReference type="EMBL" id="NYE75033.1"/>
    </source>
</evidence>
<comment type="caution">
    <text evidence="3">The sequence shown here is derived from an EMBL/GenBank/DDBJ whole genome shotgun (WGS) entry which is preliminary data.</text>
</comment>
<accession>A0A7Y9IDP0</accession>
<comment type="similarity">
    <text evidence="1">Belongs to the bacterial solute-binding protein 1 family.</text>
</comment>
<dbReference type="AlphaFoldDB" id="A0A7Y9IDP0"/>
<dbReference type="InterPro" id="IPR050490">
    <property type="entry name" value="Bact_solute-bd_prot1"/>
</dbReference>
<dbReference type="PROSITE" id="PS51318">
    <property type="entry name" value="TAT"/>
    <property type="match status" value="1"/>
</dbReference>
<organism evidence="3 4">
    <name type="scientific">Microlunatus parietis</name>
    <dbReference type="NCBI Taxonomy" id="682979"/>
    <lineage>
        <taxon>Bacteria</taxon>
        <taxon>Bacillati</taxon>
        <taxon>Actinomycetota</taxon>
        <taxon>Actinomycetes</taxon>
        <taxon>Propionibacteriales</taxon>
        <taxon>Propionibacteriaceae</taxon>
        <taxon>Microlunatus</taxon>
    </lineage>
</organism>
<evidence type="ECO:0000256" key="2">
    <source>
        <dbReference type="ARBA" id="ARBA00022448"/>
    </source>
</evidence>
<dbReference type="EMBL" id="JACCBU010000001">
    <property type="protein sequence ID" value="NYE75033.1"/>
    <property type="molecule type" value="Genomic_DNA"/>
</dbReference>
<proteinExistence type="inferred from homology"/>
<reference evidence="3 4" key="1">
    <citation type="submission" date="2020-07" db="EMBL/GenBank/DDBJ databases">
        <title>Sequencing the genomes of 1000 actinobacteria strains.</title>
        <authorList>
            <person name="Klenk H.-P."/>
        </authorList>
    </citation>
    <scope>NUCLEOTIDE SEQUENCE [LARGE SCALE GENOMIC DNA]</scope>
    <source>
        <strain evidence="3 4">DSM 22083</strain>
    </source>
</reference>
<dbReference type="Gene3D" id="3.40.190.10">
    <property type="entry name" value="Periplasmic binding protein-like II"/>
    <property type="match status" value="2"/>
</dbReference>
<dbReference type="PANTHER" id="PTHR43649:SF29">
    <property type="entry name" value="OSMOPROTECTIVE COMPOUNDS-BINDING PROTEIN GGTB"/>
    <property type="match status" value="1"/>
</dbReference>
<dbReference type="Proteomes" id="UP000569914">
    <property type="component" value="Unassembled WGS sequence"/>
</dbReference>
<evidence type="ECO:0000256" key="1">
    <source>
        <dbReference type="ARBA" id="ARBA00008520"/>
    </source>
</evidence>
<dbReference type="Pfam" id="PF01547">
    <property type="entry name" value="SBP_bac_1"/>
    <property type="match status" value="1"/>
</dbReference>
<evidence type="ECO:0000313" key="4">
    <source>
        <dbReference type="Proteomes" id="UP000569914"/>
    </source>
</evidence>
<keyword evidence="4" id="KW-1185">Reference proteome</keyword>
<name>A0A7Y9IDP0_9ACTN</name>
<dbReference type="InterPro" id="IPR006311">
    <property type="entry name" value="TAT_signal"/>
</dbReference>
<dbReference type="InterPro" id="IPR006059">
    <property type="entry name" value="SBP"/>
</dbReference>
<dbReference type="SUPFAM" id="SSF53850">
    <property type="entry name" value="Periplasmic binding protein-like II"/>
    <property type="match status" value="1"/>
</dbReference>
<keyword evidence="2" id="KW-0813">Transport</keyword>
<protein>
    <submittedName>
        <fullName evidence="3">Multiple sugar transport system substrate-binding protein</fullName>
    </submittedName>
</protein>
<gene>
    <name evidence="3" type="ORF">BKA15_006362</name>
</gene>
<dbReference type="RefSeq" id="WP_218871657.1">
    <property type="nucleotide sequence ID" value="NZ_JACCBU010000001.1"/>
</dbReference>
<dbReference type="PANTHER" id="PTHR43649">
    <property type="entry name" value="ARABINOSE-BINDING PROTEIN-RELATED"/>
    <property type="match status" value="1"/>
</dbReference>
<dbReference type="PROSITE" id="PS51257">
    <property type="entry name" value="PROKAR_LIPOPROTEIN"/>
    <property type="match status" value="1"/>
</dbReference>
<keyword evidence="3" id="KW-0762">Sugar transport</keyword>